<evidence type="ECO:0000256" key="1">
    <source>
        <dbReference type="ARBA" id="ARBA00004141"/>
    </source>
</evidence>
<dbReference type="PANTHER" id="PTHR43471:SF3">
    <property type="entry name" value="ABC TRANSPORTER PERMEASE PROTEIN NATB"/>
    <property type="match status" value="1"/>
</dbReference>
<feature type="transmembrane region" description="Helical" evidence="5">
    <location>
        <begin position="324"/>
        <end position="345"/>
    </location>
</feature>
<keyword evidence="4 5" id="KW-0472">Membrane</keyword>
<evidence type="ECO:0000256" key="3">
    <source>
        <dbReference type="ARBA" id="ARBA00022989"/>
    </source>
</evidence>
<keyword evidence="3 5" id="KW-1133">Transmembrane helix</keyword>
<dbReference type="Proteomes" id="UP001316189">
    <property type="component" value="Chromosome"/>
</dbReference>
<name>A0ABY5L498_9CELL</name>
<evidence type="ECO:0000256" key="5">
    <source>
        <dbReference type="SAM" id="Phobius"/>
    </source>
</evidence>
<evidence type="ECO:0000256" key="2">
    <source>
        <dbReference type="ARBA" id="ARBA00022692"/>
    </source>
</evidence>
<evidence type="ECO:0000313" key="8">
    <source>
        <dbReference type="Proteomes" id="UP001316189"/>
    </source>
</evidence>
<feature type="transmembrane region" description="Helical" evidence="5">
    <location>
        <begin position="236"/>
        <end position="261"/>
    </location>
</feature>
<organism evidence="7 8">
    <name type="scientific">Cellulomonas chengniuliangii</name>
    <dbReference type="NCBI Taxonomy" id="2968084"/>
    <lineage>
        <taxon>Bacteria</taxon>
        <taxon>Bacillati</taxon>
        <taxon>Actinomycetota</taxon>
        <taxon>Actinomycetes</taxon>
        <taxon>Micrococcales</taxon>
        <taxon>Cellulomonadaceae</taxon>
        <taxon>Cellulomonas</taxon>
    </lineage>
</organism>
<evidence type="ECO:0000259" key="6">
    <source>
        <dbReference type="Pfam" id="PF12698"/>
    </source>
</evidence>
<feature type="domain" description="ABC-2 type transporter transmembrane" evidence="6">
    <location>
        <begin position="148"/>
        <end position="342"/>
    </location>
</feature>
<dbReference type="PANTHER" id="PTHR43471">
    <property type="entry name" value="ABC TRANSPORTER PERMEASE"/>
    <property type="match status" value="1"/>
</dbReference>
<evidence type="ECO:0000256" key="4">
    <source>
        <dbReference type="ARBA" id="ARBA00023136"/>
    </source>
</evidence>
<dbReference type="EMBL" id="CP101988">
    <property type="protein sequence ID" value="UUI76387.1"/>
    <property type="molecule type" value="Genomic_DNA"/>
</dbReference>
<dbReference type="Pfam" id="PF12698">
    <property type="entry name" value="ABC2_membrane_3"/>
    <property type="match status" value="1"/>
</dbReference>
<reference evidence="7 8" key="1">
    <citation type="submission" date="2022-07" db="EMBL/GenBank/DDBJ databases">
        <title>Novel species in genus cellulomonas.</title>
        <authorList>
            <person name="Ye L."/>
        </authorList>
    </citation>
    <scope>NUCLEOTIDE SEQUENCE [LARGE SCALE GENOMIC DNA]</scope>
    <source>
        <strain evidence="8">zg-Y338</strain>
    </source>
</reference>
<keyword evidence="8" id="KW-1185">Reference proteome</keyword>
<comment type="subcellular location">
    <subcellularLocation>
        <location evidence="1">Membrane</location>
        <topology evidence="1">Multi-pass membrane protein</topology>
    </subcellularLocation>
</comment>
<gene>
    <name evidence="7" type="ORF">NP064_05695</name>
</gene>
<feature type="transmembrane region" description="Helical" evidence="5">
    <location>
        <begin position="300"/>
        <end position="318"/>
    </location>
</feature>
<feature type="transmembrane region" description="Helical" evidence="5">
    <location>
        <begin position="205"/>
        <end position="224"/>
    </location>
</feature>
<accession>A0ABY5L498</accession>
<evidence type="ECO:0000313" key="7">
    <source>
        <dbReference type="EMBL" id="UUI76387.1"/>
    </source>
</evidence>
<dbReference type="InterPro" id="IPR013525">
    <property type="entry name" value="ABC2_TM"/>
</dbReference>
<dbReference type="RefSeq" id="WP_227570627.1">
    <property type="nucleotide sequence ID" value="NZ_CP101988.1"/>
</dbReference>
<sequence>MSAQRPAVPSMWGSTLLVAEREITTQVRTKAFLVSTAITLVLVLAGIVAPSLFGSDDDATKVAVVASTSAVVESAEGLEAVLADDADEARRLVADEEVEAAVLPGGGAVGLTVVGLTSAPSEVVGALSVSPTVEVLEGDGTSDGLRMLVSLAFGFVFMMSAMGSGSMIAQNTVQEKQTRIVEILLSAVPSRALLAGKILGNSVVAFGQTVAIAVVAVIGLVVTAQDDLLGVLGSAIVWFVVFFVVGFVLVAAIFAASASLVSRQEDVGSVLTPVMTLVMIPYFLVLFLNDNAFAMTVMSYVPFSATVGMPVRLFLGEAQWWEPLLSMGILITSTLVVTAIAARIYSGSLLRMGGRTTVREALRADS</sequence>
<feature type="transmembrane region" description="Helical" evidence="5">
    <location>
        <begin position="31"/>
        <end position="53"/>
    </location>
</feature>
<proteinExistence type="predicted"/>
<protein>
    <submittedName>
        <fullName evidence="7">ABC transporter permease</fullName>
    </submittedName>
</protein>
<feature type="transmembrane region" description="Helical" evidence="5">
    <location>
        <begin position="267"/>
        <end position="288"/>
    </location>
</feature>
<feature type="transmembrane region" description="Helical" evidence="5">
    <location>
        <begin position="147"/>
        <end position="168"/>
    </location>
</feature>
<keyword evidence="2 5" id="KW-0812">Transmembrane</keyword>